<proteinExistence type="predicted"/>
<protein>
    <recommendedName>
        <fullName evidence="1">Endonuclease/exonuclease/phosphatase domain-containing protein</fullName>
    </recommendedName>
</protein>
<dbReference type="PANTHER" id="PTHR33710">
    <property type="entry name" value="BNAC02G09200D PROTEIN"/>
    <property type="match status" value="1"/>
</dbReference>
<accession>A0A438CCI7</accession>
<comment type="caution">
    <text evidence="2">The sequence shown here is derived from an EMBL/GenBank/DDBJ whole genome shotgun (WGS) entry which is preliminary data.</text>
</comment>
<evidence type="ECO:0000313" key="2">
    <source>
        <dbReference type="EMBL" id="RVW20962.1"/>
    </source>
</evidence>
<organism evidence="2 3">
    <name type="scientific">Vitis vinifera</name>
    <name type="common">Grape</name>
    <dbReference type="NCBI Taxonomy" id="29760"/>
    <lineage>
        <taxon>Eukaryota</taxon>
        <taxon>Viridiplantae</taxon>
        <taxon>Streptophyta</taxon>
        <taxon>Embryophyta</taxon>
        <taxon>Tracheophyta</taxon>
        <taxon>Spermatophyta</taxon>
        <taxon>Magnoliopsida</taxon>
        <taxon>eudicotyledons</taxon>
        <taxon>Gunneridae</taxon>
        <taxon>Pentapetalae</taxon>
        <taxon>rosids</taxon>
        <taxon>Vitales</taxon>
        <taxon>Vitaceae</taxon>
        <taxon>Viteae</taxon>
        <taxon>Vitis</taxon>
    </lineage>
</organism>
<dbReference type="SUPFAM" id="SSF56219">
    <property type="entry name" value="DNase I-like"/>
    <property type="match status" value="1"/>
</dbReference>
<name>A0A438CCI7_VITVI</name>
<dbReference type="GO" id="GO:0003824">
    <property type="term" value="F:catalytic activity"/>
    <property type="evidence" value="ECO:0007669"/>
    <property type="project" value="InterPro"/>
</dbReference>
<dbReference type="AlphaFoldDB" id="A0A438CCI7"/>
<dbReference type="InterPro" id="IPR005135">
    <property type="entry name" value="Endo/exonuclease/phosphatase"/>
</dbReference>
<reference evidence="2 3" key="1">
    <citation type="journal article" date="2018" name="PLoS Genet.">
        <title>Population sequencing reveals clonal diversity and ancestral inbreeding in the grapevine cultivar Chardonnay.</title>
        <authorList>
            <person name="Roach M.J."/>
            <person name="Johnson D.L."/>
            <person name="Bohlmann J."/>
            <person name="van Vuuren H.J."/>
            <person name="Jones S.J."/>
            <person name="Pretorius I.S."/>
            <person name="Schmidt S.A."/>
            <person name="Borneman A.R."/>
        </authorList>
    </citation>
    <scope>NUCLEOTIDE SEQUENCE [LARGE SCALE GENOMIC DNA]</scope>
    <source>
        <strain evidence="3">cv. Chardonnay</strain>
        <tissue evidence="2">Leaf</tissue>
    </source>
</reference>
<sequence>MLRDGSTVVLRPDPPNFAAKQKDHTDISPREEVWSEEEISNLFHFSKVLGMSVEGHEVEILNLLEKLKLRTGNSTLCKRRKKKKSCTTRFERELKRLECSNVRGLNDSEKRKLIKGVGYGRRSPAPLGQQSLGELGGRKGGYSISIRFRNCVDGFTWIFSGVYGPVISSEKEDFWEELSAIRGLWEDPWCLGGDFNAVRFPEERRNSLRLTTEMRRFSEVIGELGLKDLPLAGGPFTWIGGLNSQAASRLDRFLFSDQWEDHFSAITQAALPRLISDHSPIVLQA</sequence>
<dbReference type="PANTHER" id="PTHR33710:SF71">
    <property type="entry name" value="ENDONUCLEASE_EXONUCLEASE_PHOSPHATASE DOMAIN-CONTAINING PROTEIN"/>
    <property type="match status" value="1"/>
</dbReference>
<dbReference type="Pfam" id="PF03372">
    <property type="entry name" value="Exo_endo_phos"/>
    <property type="match status" value="1"/>
</dbReference>
<evidence type="ECO:0000313" key="3">
    <source>
        <dbReference type="Proteomes" id="UP000288805"/>
    </source>
</evidence>
<gene>
    <name evidence="2" type="ORF">CK203_107828</name>
</gene>
<dbReference type="Gene3D" id="3.60.10.10">
    <property type="entry name" value="Endonuclease/exonuclease/phosphatase"/>
    <property type="match status" value="1"/>
</dbReference>
<dbReference type="EMBL" id="QGNW01002325">
    <property type="protein sequence ID" value="RVW20962.1"/>
    <property type="molecule type" value="Genomic_DNA"/>
</dbReference>
<feature type="domain" description="Endonuclease/exonuclease/phosphatase" evidence="1">
    <location>
        <begin position="186"/>
        <end position="278"/>
    </location>
</feature>
<dbReference type="Proteomes" id="UP000288805">
    <property type="component" value="Unassembled WGS sequence"/>
</dbReference>
<evidence type="ECO:0000259" key="1">
    <source>
        <dbReference type="Pfam" id="PF03372"/>
    </source>
</evidence>
<dbReference type="InterPro" id="IPR036691">
    <property type="entry name" value="Endo/exonu/phosph_ase_sf"/>
</dbReference>